<evidence type="ECO:0000313" key="3">
    <source>
        <dbReference type="Proteomes" id="UP000006695"/>
    </source>
</evidence>
<dbReference type="RefSeq" id="WP_011940019.1">
    <property type="nucleotide sequence ID" value="NC_009483.1"/>
</dbReference>
<dbReference type="OrthoDB" id="2049878at2"/>
<dbReference type="EMBL" id="CP000698">
    <property type="protein sequence ID" value="ABQ27355.1"/>
    <property type="molecule type" value="Genomic_DNA"/>
</dbReference>
<dbReference type="Proteomes" id="UP000006695">
    <property type="component" value="Chromosome"/>
</dbReference>
<dbReference type="PANTHER" id="PTHR43415:SF3">
    <property type="entry name" value="GNAT-FAMILY ACETYLTRANSFERASE"/>
    <property type="match status" value="1"/>
</dbReference>
<dbReference type="HOGENOM" id="CLU_121382_0_0_7"/>
<dbReference type="InterPro" id="IPR000182">
    <property type="entry name" value="GNAT_dom"/>
</dbReference>
<dbReference type="STRING" id="351605.Gura_3194"/>
<dbReference type="PANTHER" id="PTHR43415">
    <property type="entry name" value="SPERMIDINE N(1)-ACETYLTRANSFERASE"/>
    <property type="match status" value="1"/>
</dbReference>
<dbReference type="GO" id="GO:0016747">
    <property type="term" value="F:acyltransferase activity, transferring groups other than amino-acyl groups"/>
    <property type="evidence" value="ECO:0007669"/>
    <property type="project" value="InterPro"/>
</dbReference>
<dbReference type="InterPro" id="IPR016181">
    <property type="entry name" value="Acyl_CoA_acyltransferase"/>
</dbReference>
<feature type="domain" description="N-acetyltransferase" evidence="1">
    <location>
        <begin position="13"/>
        <end position="143"/>
    </location>
</feature>
<evidence type="ECO:0000313" key="2">
    <source>
        <dbReference type="EMBL" id="ABQ27355.1"/>
    </source>
</evidence>
<dbReference type="Gene3D" id="3.40.630.30">
    <property type="match status" value="1"/>
</dbReference>
<accession>A5G6D7</accession>
<dbReference type="AlphaFoldDB" id="A5G6D7"/>
<proteinExistence type="predicted"/>
<sequence>MRHNIIVEGFAFRLRLITDEDAAFVIELRTNPALNSYLHAGSNRIEDQLAWLNLYYARTNDYYFVLERRDNGAAEGVVSIYDIDPQAKTGEWGRWILKEGSLAAIECAWLIYRVVFEILNLDSVHCRTVADNVKVVSFHDSCGISERRLLPQHFEIRGLRFDAVEHCLDRTGWNCIVRRLEELAKLTAKRVLRG</sequence>
<dbReference type="KEGG" id="gur:Gura_3194"/>
<evidence type="ECO:0000259" key="1">
    <source>
        <dbReference type="Pfam" id="PF13302"/>
    </source>
</evidence>
<reference evidence="2 3" key="1">
    <citation type="submission" date="2007-05" db="EMBL/GenBank/DDBJ databases">
        <title>Complete sequence of Geobacter uraniireducens Rf4.</title>
        <authorList>
            <consortium name="US DOE Joint Genome Institute"/>
            <person name="Copeland A."/>
            <person name="Lucas S."/>
            <person name="Lapidus A."/>
            <person name="Barry K."/>
            <person name="Detter J.C."/>
            <person name="Glavina del Rio T."/>
            <person name="Hammon N."/>
            <person name="Israni S."/>
            <person name="Dalin E."/>
            <person name="Tice H."/>
            <person name="Pitluck S."/>
            <person name="Chertkov O."/>
            <person name="Brettin T."/>
            <person name="Bruce D."/>
            <person name="Han C."/>
            <person name="Schmutz J."/>
            <person name="Larimer F."/>
            <person name="Land M."/>
            <person name="Hauser L."/>
            <person name="Kyrpides N."/>
            <person name="Mikhailova N."/>
            <person name="Shelobolina E."/>
            <person name="Aklujkar M."/>
            <person name="Lovley D."/>
            <person name="Richardson P."/>
        </authorList>
    </citation>
    <scope>NUCLEOTIDE SEQUENCE [LARGE SCALE GENOMIC DNA]</scope>
    <source>
        <strain evidence="2 3">Rf4</strain>
    </source>
</reference>
<keyword evidence="3" id="KW-1185">Reference proteome</keyword>
<name>A5G6D7_GEOUR</name>
<gene>
    <name evidence="2" type="ordered locus">Gura_3194</name>
</gene>
<dbReference type="Pfam" id="PF13302">
    <property type="entry name" value="Acetyltransf_3"/>
    <property type="match status" value="1"/>
</dbReference>
<protein>
    <recommendedName>
        <fullName evidence="1">N-acetyltransferase domain-containing protein</fullName>
    </recommendedName>
</protein>
<organism evidence="2 3">
    <name type="scientific">Geotalea uraniireducens (strain Rf4)</name>
    <name type="common">Geobacter uraniireducens</name>
    <dbReference type="NCBI Taxonomy" id="351605"/>
    <lineage>
        <taxon>Bacteria</taxon>
        <taxon>Pseudomonadati</taxon>
        <taxon>Thermodesulfobacteriota</taxon>
        <taxon>Desulfuromonadia</taxon>
        <taxon>Geobacterales</taxon>
        <taxon>Geobacteraceae</taxon>
        <taxon>Geotalea</taxon>
    </lineage>
</organism>
<dbReference type="SUPFAM" id="SSF55729">
    <property type="entry name" value="Acyl-CoA N-acyltransferases (Nat)"/>
    <property type="match status" value="1"/>
</dbReference>